<comment type="caution">
    <text evidence="5">The sequence shown here is derived from an EMBL/GenBank/DDBJ whole genome shotgun (WGS) entry which is preliminary data.</text>
</comment>
<evidence type="ECO:0000256" key="2">
    <source>
        <dbReference type="ARBA" id="ARBA00023043"/>
    </source>
</evidence>
<evidence type="ECO:0000313" key="5">
    <source>
        <dbReference type="EMBL" id="CAK1542810.1"/>
    </source>
</evidence>
<protein>
    <submittedName>
        <fullName evidence="5">Uncharacterized protein</fullName>
    </submittedName>
</protein>
<evidence type="ECO:0000256" key="4">
    <source>
        <dbReference type="SAM" id="Coils"/>
    </source>
</evidence>
<keyword evidence="6" id="KW-1185">Reference proteome</keyword>
<proteinExistence type="predicted"/>
<feature type="repeat" description="ANK" evidence="3">
    <location>
        <begin position="140"/>
        <end position="172"/>
    </location>
</feature>
<evidence type="ECO:0000256" key="3">
    <source>
        <dbReference type="PROSITE-ProRule" id="PRU00023"/>
    </source>
</evidence>
<dbReference type="Pfam" id="PF00023">
    <property type="entry name" value="Ank"/>
    <property type="match status" value="1"/>
</dbReference>
<dbReference type="SUPFAM" id="SSF48403">
    <property type="entry name" value="Ankyrin repeat"/>
    <property type="match status" value="1"/>
</dbReference>
<name>A0AAV1J056_9NEOP</name>
<organism evidence="5 6">
    <name type="scientific">Leptosia nina</name>
    <dbReference type="NCBI Taxonomy" id="320188"/>
    <lineage>
        <taxon>Eukaryota</taxon>
        <taxon>Metazoa</taxon>
        <taxon>Ecdysozoa</taxon>
        <taxon>Arthropoda</taxon>
        <taxon>Hexapoda</taxon>
        <taxon>Insecta</taxon>
        <taxon>Pterygota</taxon>
        <taxon>Neoptera</taxon>
        <taxon>Endopterygota</taxon>
        <taxon>Lepidoptera</taxon>
        <taxon>Glossata</taxon>
        <taxon>Ditrysia</taxon>
        <taxon>Papilionoidea</taxon>
        <taxon>Pieridae</taxon>
        <taxon>Pierinae</taxon>
        <taxon>Leptosia</taxon>
    </lineage>
</organism>
<dbReference type="PANTHER" id="PTHR24171">
    <property type="entry name" value="ANKYRIN REPEAT DOMAIN-CONTAINING PROTEIN 39-RELATED"/>
    <property type="match status" value="1"/>
</dbReference>
<feature type="coiled-coil region" evidence="4">
    <location>
        <begin position="441"/>
        <end position="468"/>
    </location>
</feature>
<gene>
    <name evidence="5" type="ORF">LNINA_LOCUS2663</name>
</gene>
<dbReference type="Pfam" id="PF12796">
    <property type="entry name" value="Ank_2"/>
    <property type="match status" value="1"/>
</dbReference>
<keyword evidence="4" id="KW-0175">Coiled coil</keyword>
<dbReference type="Proteomes" id="UP001497472">
    <property type="component" value="Unassembled WGS sequence"/>
</dbReference>
<feature type="repeat" description="ANK" evidence="3">
    <location>
        <begin position="107"/>
        <end position="139"/>
    </location>
</feature>
<feature type="repeat" description="ANK" evidence="3">
    <location>
        <begin position="74"/>
        <end position="106"/>
    </location>
</feature>
<dbReference type="EMBL" id="CAVLEF010000003">
    <property type="protein sequence ID" value="CAK1542810.1"/>
    <property type="molecule type" value="Genomic_DNA"/>
</dbReference>
<keyword evidence="2 3" id="KW-0040">ANK repeat</keyword>
<dbReference type="Gene3D" id="1.25.40.20">
    <property type="entry name" value="Ankyrin repeat-containing domain"/>
    <property type="match status" value="1"/>
</dbReference>
<dbReference type="AlphaFoldDB" id="A0AAV1J056"/>
<keyword evidence="1" id="KW-0677">Repeat</keyword>
<accession>A0AAV1J056</accession>
<dbReference type="InterPro" id="IPR036770">
    <property type="entry name" value="Ankyrin_rpt-contain_sf"/>
</dbReference>
<dbReference type="SMART" id="SM00248">
    <property type="entry name" value="ANK"/>
    <property type="match status" value="3"/>
</dbReference>
<dbReference type="PROSITE" id="PS50297">
    <property type="entry name" value="ANK_REP_REGION"/>
    <property type="match status" value="3"/>
</dbReference>
<dbReference type="InterPro" id="IPR002110">
    <property type="entry name" value="Ankyrin_rpt"/>
</dbReference>
<reference evidence="5 6" key="1">
    <citation type="submission" date="2023-11" db="EMBL/GenBank/DDBJ databases">
        <authorList>
            <person name="Okamura Y."/>
        </authorList>
    </citation>
    <scope>NUCLEOTIDE SEQUENCE [LARGE SCALE GENOMIC DNA]</scope>
</reference>
<evidence type="ECO:0000256" key="1">
    <source>
        <dbReference type="ARBA" id="ARBA00022737"/>
    </source>
</evidence>
<dbReference type="PROSITE" id="PS50088">
    <property type="entry name" value="ANK_REPEAT"/>
    <property type="match status" value="3"/>
</dbReference>
<sequence>MSTELCTEDAVLQLATPQVSSDATCIMNTLASRAQNATAGMELGRKLLLAARAGDTPTVLELMAKGAPFTTDWLGTSPLHLAAANNHVETCSVLLRAGVSRDARTKVERTPLHLAAHSGHADVISLLLGHGASPDCRDMLQMTPLHWASARGHEAAARVLLRGGASPLVRCKFHKRPRDLALRHHHSALISLLQEAELQTATEHLIQKEEKEGQHEPMESVIEVEPTKKLLDNVIRIEAKKVKPKSVTNDATTTSNEAAQLLKRHGITLLPADNGSTVLTALQSGRTVALSDAGKLMLQESSNTIRHTGHNPGMVIRGRPRCGAGAVKVLTLNNKLVALGERERYQPVKFVQLSADGKIPSAGLSSIETKATAGVKRPPVKIVINRGNFNKLVAVSGKSATKIDGMKATATTTIPTINVKEERATEPESSCGENCLARRELAVAVATINSLRNQLAAANQRIASLQNT</sequence>
<dbReference type="PRINTS" id="PR01415">
    <property type="entry name" value="ANKYRIN"/>
</dbReference>
<evidence type="ECO:0000313" key="6">
    <source>
        <dbReference type="Proteomes" id="UP001497472"/>
    </source>
</evidence>